<organism evidence="2">
    <name type="scientific">Myoviridae sp. ctRTx89</name>
    <dbReference type="NCBI Taxonomy" id="2826652"/>
    <lineage>
        <taxon>Viruses</taxon>
        <taxon>Duplodnaviria</taxon>
        <taxon>Heunggongvirae</taxon>
        <taxon>Uroviricota</taxon>
        <taxon>Caudoviricetes</taxon>
    </lineage>
</organism>
<feature type="domain" description="Helix-turn-helix" evidence="1">
    <location>
        <begin position="5"/>
        <end position="65"/>
    </location>
</feature>
<proteinExistence type="predicted"/>
<evidence type="ECO:0000259" key="1">
    <source>
        <dbReference type="Pfam" id="PF12728"/>
    </source>
</evidence>
<accession>A0A8S5QRI4</accession>
<dbReference type="InterPro" id="IPR041657">
    <property type="entry name" value="HTH_17"/>
</dbReference>
<sequence length="70" mass="8295">MQTVWYTVKEVAEMFRVCEQTVRNWIKGIFYDKGKARAYKSDIRLKATKFGKGFRIAAPDLERFRRDLGC</sequence>
<reference evidence="2" key="1">
    <citation type="journal article" date="2021" name="Proc. Natl. Acad. Sci. U.S.A.">
        <title>A Catalog of Tens of Thousands of Viruses from Human Metagenomes Reveals Hidden Associations with Chronic Diseases.</title>
        <authorList>
            <person name="Tisza M.J."/>
            <person name="Buck C.B."/>
        </authorList>
    </citation>
    <scope>NUCLEOTIDE SEQUENCE</scope>
    <source>
        <strain evidence="2">CtRTx89</strain>
    </source>
</reference>
<name>A0A8S5QRI4_9CAUD</name>
<dbReference type="Pfam" id="PF12728">
    <property type="entry name" value="HTH_17"/>
    <property type="match status" value="1"/>
</dbReference>
<dbReference type="EMBL" id="BK015720">
    <property type="protein sequence ID" value="DAE21879.1"/>
    <property type="molecule type" value="Genomic_DNA"/>
</dbReference>
<evidence type="ECO:0000313" key="2">
    <source>
        <dbReference type="EMBL" id="DAE21879.1"/>
    </source>
</evidence>
<protein>
    <submittedName>
        <fullName evidence="2">Helix-turn-helix domain protein</fullName>
    </submittedName>
</protein>